<reference evidence="5 6" key="1">
    <citation type="submission" date="2019-04" db="EMBL/GenBank/DDBJ databases">
        <authorList>
            <person name="Hwang J.C."/>
        </authorList>
    </citation>
    <scope>NUCLEOTIDE SEQUENCE [LARGE SCALE GENOMIC DNA]</scope>
    <source>
        <strain evidence="5 6">IMCC35002</strain>
    </source>
</reference>
<keyword evidence="6" id="KW-1185">Reference proteome</keyword>
<dbReference type="InterPro" id="IPR020016">
    <property type="entry name" value="Decahaem-assoc_OM_MtrB/PioB"/>
</dbReference>
<evidence type="ECO:0000256" key="3">
    <source>
        <dbReference type="ARBA" id="ARBA00023237"/>
    </source>
</evidence>
<comment type="caution">
    <text evidence="5">The sequence shown here is derived from an EMBL/GenBank/DDBJ whole genome shotgun (WGS) entry which is preliminary data.</text>
</comment>
<evidence type="ECO:0000313" key="5">
    <source>
        <dbReference type="EMBL" id="TKB56594.1"/>
    </source>
</evidence>
<dbReference type="EMBL" id="SWCJ01000003">
    <property type="protein sequence ID" value="TKB56594.1"/>
    <property type="molecule type" value="Genomic_DNA"/>
</dbReference>
<keyword evidence="2" id="KW-0472">Membrane</keyword>
<dbReference type="SUPFAM" id="SSF56935">
    <property type="entry name" value="Porins"/>
    <property type="match status" value="2"/>
</dbReference>
<dbReference type="RefSeq" id="WP_136862398.1">
    <property type="nucleotide sequence ID" value="NZ_SWCJ01000003.1"/>
</dbReference>
<evidence type="ECO:0000256" key="2">
    <source>
        <dbReference type="ARBA" id="ARBA00023136"/>
    </source>
</evidence>
<dbReference type="InterPro" id="IPR036942">
    <property type="entry name" value="Beta-barrel_TonB_sf"/>
</dbReference>
<dbReference type="Pfam" id="PF11854">
    <property type="entry name" value="MtrB_PioB"/>
    <property type="match status" value="1"/>
</dbReference>
<sequence length="661" mass="73711">MKYPLSVLALALMQAGMAHASSLNLSEANLERVNTDRWDCKRCTVVKASGELGVSAVATDADNAVAANRLGEDSEGMAALQADLAYQQQGDRIRVQAHNLGMETGHAKVDAKGQNLGLTLGYQSQLSVNADEVQTQYQVAGDQLIAQPGEVTLQSKRERFELGTDYQRNIWRTDWRTYAEYAYLEQTGAKATSTNLNKAPINFARPIDTTTQSWETGLQAAGQSWTGELSYQGSLFENDHQALNDGDKASLQAGAPGNESHQVSALGQYRFASSHLTGQLVKGWMYQNDNYVDTQGVPTGITHLNGEVETLDARLRYSHKLSRDFKLGMKVDYRDRDNKTPIQLFHSVNYDPQSGQAIENVALDTSRTAYQLDGRYRLAKGLVAKGGYQYIEKEQSDTVREQTDESRFFASLDYTALANWNFGLDAEYGSRDGSAYQASAATSEEDNELLRKYHLADRDRTKFELSVTHTPWQQLSMDLRYHYAEDDYGNSELGLTESKDYGYDFSLSFQANDQVSFHAFGAQQWIESTQAGSQSFSSADWVGEVEDSFSYIGAGTRYDGLMQDRLALGLDYSFNESESDTSVSGQTPYGDYISWSHNVHLYAEYALTEHATLKANYRYERYYDTDYAEVGNGVIPGLTTLGNLASDYNAHQLMLTFSYLM</sequence>
<evidence type="ECO:0000313" key="6">
    <source>
        <dbReference type="Proteomes" id="UP000305675"/>
    </source>
</evidence>
<protein>
    <submittedName>
        <fullName evidence="5">MtrB/PioB family decaheme-associated outer membrane protein</fullName>
    </submittedName>
</protein>
<dbReference type="AlphaFoldDB" id="A0A4V5NY68"/>
<proteinExistence type="predicted"/>
<dbReference type="Gene3D" id="2.40.170.20">
    <property type="entry name" value="TonB-dependent receptor, beta-barrel domain"/>
    <property type="match status" value="1"/>
</dbReference>
<comment type="subcellular location">
    <subcellularLocation>
        <location evidence="1">Cell outer membrane</location>
    </subcellularLocation>
</comment>
<gene>
    <name evidence="5" type="ORF">FCL42_05525</name>
</gene>
<name>A0A4V5NY68_9GAMM</name>
<keyword evidence="4" id="KW-0732">Signal</keyword>
<dbReference type="GO" id="GO:0009279">
    <property type="term" value="C:cell outer membrane"/>
    <property type="evidence" value="ECO:0007669"/>
    <property type="project" value="UniProtKB-SubCell"/>
</dbReference>
<evidence type="ECO:0000256" key="4">
    <source>
        <dbReference type="SAM" id="SignalP"/>
    </source>
</evidence>
<keyword evidence="3" id="KW-0998">Cell outer membrane</keyword>
<dbReference type="OrthoDB" id="9146719at2"/>
<feature type="chain" id="PRO_5020602867" evidence="4">
    <location>
        <begin position="21"/>
        <end position="661"/>
    </location>
</feature>
<accession>A0A4V5NY68</accession>
<feature type="signal peptide" evidence="4">
    <location>
        <begin position="1"/>
        <end position="20"/>
    </location>
</feature>
<organism evidence="5 6">
    <name type="scientific">Ferrimonas aestuarii</name>
    <dbReference type="NCBI Taxonomy" id="2569539"/>
    <lineage>
        <taxon>Bacteria</taxon>
        <taxon>Pseudomonadati</taxon>
        <taxon>Pseudomonadota</taxon>
        <taxon>Gammaproteobacteria</taxon>
        <taxon>Alteromonadales</taxon>
        <taxon>Ferrimonadaceae</taxon>
        <taxon>Ferrimonas</taxon>
    </lineage>
</organism>
<dbReference type="NCBIfam" id="TIGR03509">
    <property type="entry name" value="OMP_MtrB_PioB"/>
    <property type="match status" value="1"/>
</dbReference>
<dbReference type="Proteomes" id="UP000305675">
    <property type="component" value="Unassembled WGS sequence"/>
</dbReference>
<evidence type="ECO:0000256" key="1">
    <source>
        <dbReference type="ARBA" id="ARBA00004442"/>
    </source>
</evidence>